<reference evidence="4 5" key="1">
    <citation type="submission" date="2019-02" db="EMBL/GenBank/DDBJ databases">
        <title>Genome sequences of Aliivibrio finisterrensis strains from farmed Atlantic salmon.</title>
        <authorList>
            <person name="Bowman J.P."/>
        </authorList>
    </citation>
    <scope>NUCLEOTIDE SEQUENCE [LARGE SCALE GENOMIC DNA]</scope>
    <source>
        <strain evidence="3 5">A21</strain>
        <strain evidence="2 4">A46</strain>
    </source>
</reference>
<evidence type="ECO:0000313" key="4">
    <source>
        <dbReference type="Proteomes" id="UP000294063"/>
    </source>
</evidence>
<evidence type="ECO:0000313" key="2">
    <source>
        <dbReference type="EMBL" id="RYU54758.1"/>
    </source>
</evidence>
<proteinExistence type="predicted"/>
<dbReference type="AlphaFoldDB" id="A0A4Q5KZL6"/>
<feature type="signal peptide" evidence="1">
    <location>
        <begin position="1"/>
        <end position="23"/>
    </location>
</feature>
<sequence length="240" mass="27078">MKFNKLRTKIFTMLLLFSSHSNAFIVDKMVIISDEKGNGIITLTNDEKVPLFINAKIEEINIENYKVINKKEYGRENLSDWKISLTHQKLILKPGESKDIGIRSLCHNTSCDNSHDLMFSLPFLPSPYRPDGVEGSGMDINFGFSPVYIIPTDNPVYDYDINRTESEIIIRNKSNTIINVLVNGCNTGASKASCKQKYIVVAGREKSFSLPDAVANNDLDITVTSHDRKYKKKLLLKGNL</sequence>
<evidence type="ECO:0000313" key="3">
    <source>
        <dbReference type="EMBL" id="RYU66858.1"/>
    </source>
</evidence>
<evidence type="ECO:0008006" key="6">
    <source>
        <dbReference type="Google" id="ProtNLM"/>
    </source>
</evidence>
<organism evidence="2 4">
    <name type="scientific">Aliivibrio finisterrensis</name>
    <dbReference type="NCBI Taxonomy" id="511998"/>
    <lineage>
        <taxon>Bacteria</taxon>
        <taxon>Pseudomonadati</taxon>
        <taxon>Pseudomonadota</taxon>
        <taxon>Gammaproteobacteria</taxon>
        <taxon>Vibrionales</taxon>
        <taxon>Vibrionaceae</taxon>
        <taxon>Aliivibrio</taxon>
    </lineage>
</organism>
<dbReference type="Proteomes" id="UP000294166">
    <property type="component" value="Unassembled WGS sequence"/>
</dbReference>
<dbReference type="EMBL" id="SEZN01000002">
    <property type="protein sequence ID" value="RYU66858.1"/>
    <property type="molecule type" value="Genomic_DNA"/>
</dbReference>
<name>A0A4Q5KZL6_9GAMM</name>
<dbReference type="Proteomes" id="UP000294063">
    <property type="component" value="Unassembled WGS sequence"/>
</dbReference>
<accession>A0A4Q5KZL6</accession>
<dbReference type="EMBL" id="SEZK01000001">
    <property type="protein sequence ID" value="RYU54758.1"/>
    <property type="molecule type" value="Genomic_DNA"/>
</dbReference>
<protein>
    <recommendedName>
        <fullName evidence="6">Molecular chaperone</fullName>
    </recommendedName>
</protein>
<evidence type="ECO:0000256" key="1">
    <source>
        <dbReference type="SAM" id="SignalP"/>
    </source>
</evidence>
<evidence type="ECO:0000313" key="5">
    <source>
        <dbReference type="Proteomes" id="UP000294166"/>
    </source>
</evidence>
<dbReference type="RefSeq" id="WP_130046670.1">
    <property type="nucleotide sequence ID" value="NZ_SEZK01000001.1"/>
</dbReference>
<gene>
    <name evidence="3" type="ORF">ERW53_01695</name>
    <name evidence="2" type="ORF">ERW57_00475</name>
</gene>
<feature type="chain" id="PRO_5020591348" description="Molecular chaperone" evidence="1">
    <location>
        <begin position="24"/>
        <end position="240"/>
    </location>
</feature>
<comment type="caution">
    <text evidence="2">The sequence shown here is derived from an EMBL/GenBank/DDBJ whole genome shotgun (WGS) entry which is preliminary data.</text>
</comment>
<keyword evidence="5" id="KW-1185">Reference proteome</keyword>
<keyword evidence="1" id="KW-0732">Signal</keyword>